<evidence type="ECO:0000313" key="2">
    <source>
        <dbReference type="Ensembl" id="ENSSSCP00035013553.1"/>
    </source>
</evidence>
<dbReference type="Ensembl" id="ENSSSCT00035034256.1">
    <property type="protein sequence ID" value="ENSSSCP00035013553.1"/>
    <property type="gene ID" value="ENSSSCG00035025992.1"/>
</dbReference>
<name>A0A8D0ZC29_PIG</name>
<reference evidence="2" key="1">
    <citation type="submission" date="2025-08" db="UniProtKB">
        <authorList>
            <consortium name="Ensembl"/>
        </authorList>
    </citation>
    <scope>IDENTIFICATION</scope>
</reference>
<dbReference type="Proteomes" id="UP000694720">
    <property type="component" value="Unplaced"/>
</dbReference>
<keyword evidence="1" id="KW-0812">Transmembrane</keyword>
<proteinExistence type="predicted"/>
<evidence type="ECO:0000313" key="3">
    <source>
        <dbReference type="Proteomes" id="UP000694720"/>
    </source>
</evidence>
<dbReference type="AlphaFoldDB" id="A0A8D0ZC29"/>
<accession>A0A8D0ZC29</accession>
<sequence length="145" mass="16026">MALFCSFLWLSSILLYIYIYHIFLIQSLVHGHLGCVQVLAIVNSAAMNIVEHISFVVIVLFGYVPRSGIVGSYGSSILGILRNIHADFHSCCTTYIPTDSKEVSLFSTPCPTFVVCRLFNVGHSGWCKMSRTLIFDSVPFPGGET</sequence>
<keyword evidence="1" id="KW-1133">Transmembrane helix</keyword>
<feature type="transmembrane region" description="Helical" evidence="1">
    <location>
        <begin position="41"/>
        <end position="64"/>
    </location>
</feature>
<protein>
    <submittedName>
        <fullName evidence="2">Uncharacterized protein</fullName>
    </submittedName>
</protein>
<evidence type="ECO:0000256" key="1">
    <source>
        <dbReference type="SAM" id="Phobius"/>
    </source>
</evidence>
<keyword evidence="1" id="KW-0472">Membrane</keyword>
<feature type="transmembrane region" description="Helical" evidence="1">
    <location>
        <begin position="7"/>
        <end position="29"/>
    </location>
</feature>
<organism evidence="2 3">
    <name type="scientific">Sus scrofa</name>
    <name type="common">Pig</name>
    <dbReference type="NCBI Taxonomy" id="9823"/>
    <lineage>
        <taxon>Eukaryota</taxon>
        <taxon>Metazoa</taxon>
        <taxon>Chordata</taxon>
        <taxon>Craniata</taxon>
        <taxon>Vertebrata</taxon>
        <taxon>Euteleostomi</taxon>
        <taxon>Mammalia</taxon>
        <taxon>Eutheria</taxon>
        <taxon>Laurasiatheria</taxon>
        <taxon>Artiodactyla</taxon>
        <taxon>Suina</taxon>
        <taxon>Suidae</taxon>
        <taxon>Sus</taxon>
    </lineage>
</organism>